<organism evidence="8 9">
    <name type="scientific">Formosimonas limnophila</name>
    <dbReference type="NCBI Taxonomy" id="1384487"/>
    <lineage>
        <taxon>Bacteria</taxon>
        <taxon>Pseudomonadati</taxon>
        <taxon>Pseudomonadota</taxon>
        <taxon>Betaproteobacteria</taxon>
        <taxon>Burkholderiales</taxon>
        <taxon>Burkholderiaceae</taxon>
        <taxon>Formosimonas</taxon>
    </lineage>
</organism>
<dbReference type="AlphaFoldDB" id="A0A8J3CGY1"/>
<evidence type="ECO:0000313" key="9">
    <source>
        <dbReference type="Proteomes" id="UP000614287"/>
    </source>
</evidence>
<dbReference type="GO" id="GO:0005886">
    <property type="term" value="C:plasma membrane"/>
    <property type="evidence" value="ECO:0007669"/>
    <property type="project" value="UniProtKB-SubCell"/>
</dbReference>
<feature type="transmembrane region" description="Helical" evidence="7">
    <location>
        <begin position="139"/>
        <end position="160"/>
    </location>
</feature>
<accession>A0A8J3CGY1</accession>
<keyword evidence="3" id="KW-1003">Cell membrane</keyword>
<evidence type="ECO:0000256" key="5">
    <source>
        <dbReference type="ARBA" id="ARBA00022989"/>
    </source>
</evidence>
<keyword evidence="4 7" id="KW-0812">Transmembrane</keyword>
<dbReference type="PANTHER" id="PTHR33508">
    <property type="entry name" value="UPF0056 MEMBRANE PROTEIN YHCE"/>
    <property type="match status" value="1"/>
</dbReference>
<evidence type="ECO:0000256" key="7">
    <source>
        <dbReference type="RuleBase" id="RU362048"/>
    </source>
</evidence>
<reference evidence="8" key="1">
    <citation type="journal article" date="2014" name="Int. J. Syst. Evol. Microbiol.">
        <title>Complete genome sequence of Corynebacterium casei LMG S-19264T (=DSM 44701T), isolated from a smear-ripened cheese.</title>
        <authorList>
            <consortium name="US DOE Joint Genome Institute (JGI-PGF)"/>
            <person name="Walter F."/>
            <person name="Albersmeier A."/>
            <person name="Kalinowski J."/>
            <person name="Ruckert C."/>
        </authorList>
    </citation>
    <scope>NUCLEOTIDE SEQUENCE</scope>
    <source>
        <strain evidence="8">KCTC 32501</strain>
    </source>
</reference>
<proteinExistence type="inferred from homology"/>
<gene>
    <name evidence="8" type="ORF">GCM10009007_11040</name>
</gene>
<dbReference type="Pfam" id="PF01914">
    <property type="entry name" value="MarC"/>
    <property type="match status" value="1"/>
</dbReference>
<dbReference type="NCBIfam" id="TIGR00427">
    <property type="entry name" value="NAAT family transporter"/>
    <property type="match status" value="1"/>
</dbReference>
<evidence type="ECO:0000256" key="4">
    <source>
        <dbReference type="ARBA" id="ARBA00022692"/>
    </source>
</evidence>
<reference evidence="8" key="2">
    <citation type="submission" date="2020-09" db="EMBL/GenBank/DDBJ databases">
        <authorList>
            <person name="Sun Q."/>
            <person name="Kim S."/>
        </authorList>
    </citation>
    <scope>NUCLEOTIDE SEQUENCE</scope>
    <source>
        <strain evidence="8">KCTC 32501</strain>
    </source>
</reference>
<evidence type="ECO:0000256" key="6">
    <source>
        <dbReference type="ARBA" id="ARBA00023136"/>
    </source>
</evidence>
<feature type="transmembrane region" description="Helical" evidence="7">
    <location>
        <begin position="6"/>
        <end position="26"/>
    </location>
</feature>
<protein>
    <recommendedName>
        <fullName evidence="7">UPF0056 membrane protein</fullName>
    </recommendedName>
</protein>
<dbReference type="InterPro" id="IPR002771">
    <property type="entry name" value="Multi_antbiot-R_MarC"/>
</dbReference>
<evidence type="ECO:0000256" key="1">
    <source>
        <dbReference type="ARBA" id="ARBA00004651"/>
    </source>
</evidence>
<comment type="subcellular location">
    <subcellularLocation>
        <location evidence="1 7">Cell membrane</location>
        <topology evidence="1 7">Multi-pass membrane protein</topology>
    </subcellularLocation>
</comment>
<feature type="transmembrane region" description="Helical" evidence="7">
    <location>
        <begin position="110"/>
        <end position="133"/>
    </location>
</feature>
<comment type="similarity">
    <text evidence="2 7">Belongs to the UPF0056 (MarC) family.</text>
</comment>
<name>A0A8J3CGY1_9BURK</name>
<evidence type="ECO:0000256" key="2">
    <source>
        <dbReference type="ARBA" id="ARBA00009784"/>
    </source>
</evidence>
<evidence type="ECO:0000313" key="8">
    <source>
        <dbReference type="EMBL" id="GHA71913.1"/>
    </source>
</evidence>
<dbReference type="Proteomes" id="UP000614287">
    <property type="component" value="Unassembled WGS sequence"/>
</dbReference>
<evidence type="ECO:0000256" key="3">
    <source>
        <dbReference type="ARBA" id="ARBA00022475"/>
    </source>
</evidence>
<sequence>MDPFKTFIALLALVNPLGVLPMFISLTQGHTRKEKQRTIRAAALTVVAVISICVLLGEQIIEFFGISTASLQVAGGLLILLMSLAMLNAQMGGARTTAEEQDEAEHKSTLGVVPLGIPLLTGPGAISTVIVYADKARGLGDYAVIIGCGVVLAALVWLVLQLAEPINRVMGRSGINIATRIMGLLVAAVAVEFIVEGLKTMLPALGGL</sequence>
<keyword evidence="9" id="KW-1185">Reference proteome</keyword>
<dbReference type="PANTHER" id="PTHR33508:SF1">
    <property type="entry name" value="UPF0056 MEMBRANE PROTEIN YHCE"/>
    <property type="match status" value="1"/>
</dbReference>
<feature type="transmembrane region" description="Helical" evidence="7">
    <location>
        <begin position="63"/>
        <end position="89"/>
    </location>
</feature>
<feature type="transmembrane region" description="Helical" evidence="7">
    <location>
        <begin position="181"/>
        <end position="202"/>
    </location>
</feature>
<feature type="transmembrane region" description="Helical" evidence="7">
    <location>
        <begin position="38"/>
        <end position="57"/>
    </location>
</feature>
<keyword evidence="5 7" id="KW-1133">Transmembrane helix</keyword>
<comment type="caution">
    <text evidence="8">The sequence shown here is derived from an EMBL/GenBank/DDBJ whole genome shotgun (WGS) entry which is preliminary data.</text>
</comment>
<dbReference type="EMBL" id="BMZG01000005">
    <property type="protein sequence ID" value="GHA71913.1"/>
    <property type="molecule type" value="Genomic_DNA"/>
</dbReference>
<keyword evidence="6 7" id="KW-0472">Membrane</keyword>
<dbReference type="RefSeq" id="WP_189492832.1">
    <property type="nucleotide sequence ID" value="NZ_BMZG01000005.1"/>
</dbReference>